<organism evidence="1 2">
    <name type="scientific">Cryptosporangium japonicum</name>
    <dbReference type="NCBI Taxonomy" id="80872"/>
    <lineage>
        <taxon>Bacteria</taxon>
        <taxon>Bacillati</taxon>
        <taxon>Actinomycetota</taxon>
        <taxon>Actinomycetes</taxon>
        <taxon>Cryptosporangiales</taxon>
        <taxon>Cryptosporangiaceae</taxon>
        <taxon>Cryptosporangium</taxon>
    </lineage>
</organism>
<name>A0ABP3D9H4_9ACTN</name>
<comment type="caution">
    <text evidence="1">The sequence shown here is derived from an EMBL/GenBank/DDBJ whole genome shotgun (WGS) entry which is preliminary data.</text>
</comment>
<evidence type="ECO:0008006" key="3">
    <source>
        <dbReference type="Google" id="ProtNLM"/>
    </source>
</evidence>
<evidence type="ECO:0000313" key="2">
    <source>
        <dbReference type="Proteomes" id="UP001500967"/>
    </source>
</evidence>
<sequence length="246" mass="25009">MTSIDTATPAFLARRPDNAGGSLCVRDRAAGTLLRLDVGPAGIGTPDLVGEGFTPSIAPMITAGDFDGNGTTQVLCGLPVAGGARTVQIRAVAGALGPRAAVLSVDQAGDVRISFVDVGAEFVQWSTGVLTTLAPDTVVLGMADVTGTGRPDLVVRRADGGVGVLEFPERPGSGVWFDLGTSFDGALVVTALDRGSDDPADLLALDPCGDLLLFPHAGVFWPQDPAASFSAPIRIGGGFGDYEFVG</sequence>
<dbReference type="InterPro" id="IPR028994">
    <property type="entry name" value="Integrin_alpha_N"/>
</dbReference>
<protein>
    <recommendedName>
        <fullName evidence="3">FG-GAP repeat protein</fullName>
    </recommendedName>
</protein>
<dbReference type="SUPFAM" id="SSF69318">
    <property type="entry name" value="Integrin alpha N-terminal domain"/>
    <property type="match status" value="1"/>
</dbReference>
<dbReference type="RefSeq" id="WP_344647152.1">
    <property type="nucleotide sequence ID" value="NZ_BAAAGX010000003.1"/>
</dbReference>
<proteinExistence type="predicted"/>
<evidence type="ECO:0000313" key="1">
    <source>
        <dbReference type="EMBL" id="GAA0223611.1"/>
    </source>
</evidence>
<keyword evidence="2" id="KW-1185">Reference proteome</keyword>
<dbReference type="EMBL" id="BAAAGX010000003">
    <property type="protein sequence ID" value="GAA0223611.1"/>
    <property type="molecule type" value="Genomic_DNA"/>
</dbReference>
<dbReference type="Proteomes" id="UP001500967">
    <property type="component" value="Unassembled WGS sequence"/>
</dbReference>
<accession>A0ABP3D9H4</accession>
<gene>
    <name evidence="1" type="ORF">GCM10009539_06000</name>
</gene>
<reference evidence="2" key="1">
    <citation type="journal article" date="2019" name="Int. J. Syst. Evol. Microbiol.">
        <title>The Global Catalogue of Microorganisms (GCM) 10K type strain sequencing project: providing services to taxonomists for standard genome sequencing and annotation.</title>
        <authorList>
            <consortium name="The Broad Institute Genomics Platform"/>
            <consortium name="The Broad Institute Genome Sequencing Center for Infectious Disease"/>
            <person name="Wu L."/>
            <person name="Ma J."/>
        </authorList>
    </citation>
    <scope>NUCLEOTIDE SEQUENCE [LARGE SCALE GENOMIC DNA]</scope>
    <source>
        <strain evidence="2">JCM 10425</strain>
    </source>
</reference>